<dbReference type="CDD" id="cd14683">
    <property type="entry name" value="PH-EXOC1"/>
    <property type="match status" value="1"/>
</dbReference>
<dbReference type="Proteomes" id="UP000765507">
    <property type="component" value="Unassembled WGS sequence"/>
</dbReference>
<dbReference type="OrthoDB" id="27109at2759"/>
<name>A0A8T1S9F0_CHESE</name>
<gene>
    <name evidence="2" type="ORF">G0U57_013605</name>
</gene>
<sequence length="125" mass="14007">MLVLMLQSRRGLGLRWDRAEAAPAACSVPDGEKMTAIKHALQRDIFTPNDERLLSIVNVCKAGKKKRNCFLCATVTTERPVQVNVVKVKKSDKGDFYKRQTAWALRDLAIVDAKDAVKVCIYLCL</sequence>
<evidence type="ECO:0000259" key="1">
    <source>
        <dbReference type="SMART" id="SM01313"/>
    </source>
</evidence>
<feature type="non-terminal residue" evidence="2">
    <location>
        <position position="1"/>
    </location>
</feature>
<dbReference type="SMART" id="SM01313">
    <property type="entry name" value="Sec3-PIP2_bind"/>
    <property type="match status" value="1"/>
</dbReference>
<dbReference type="GO" id="GO:0006893">
    <property type="term" value="P:Golgi to plasma membrane transport"/>
    <property type="evidence" value="ECO:0007669"/>
    <property type="project" value="TreeGrafter"/>
</dbReference>
<proteinExistence type="predicted"/>
<accession>A0A8T1S9F0</accession>
<dbReference type="Pfam" id="PF15277">
    <property type="entry name" value="Sec3-PIP2_bind"/>
    <property type="match status" value="1"/>
</dbReference>
<dbReference type="EMBL" id="JAHGAV010000382">
    <property type="protein sequence ID" value="KAG6925702.1"/>
    <property type="molecule type" value="Genomic_DNA"/>
</dbReference>
<evidence type="ECO:0000313" key="2">
    <source>
        <dbReference type="EMBL" id="KAG6925702.1"/>
    </source>
</evidence>
<keyword evidence="3" id="KW-1185">Reference proteome</keyword>
<comment type="caution">
    <text evidence="2">The sequence shown here is derived from an EMBL/GenBank/DDBJ whole genome shotgun (WGS) entry which is preliminary data.</text>
</comment>
<dbReference type="AlphaFoldDB" id="A0A8T1S9F0"/>
<dbReference type="PANTHER" id="PTHR16092:SF33">
    <property type="entry name" value="EXOCYST COMPLEX COMPONENT 1"/>
    <property type="match status" value="1"/>
</dbReference>
<dbReference type="PANTHER" id="PTHR16092">
    <property type="entry name" value="SEC3/SYNTAXIN-RELATED"/>
    <property type="match status" value="1"/>
</dbReference>
<dbReference type="InterPro" id="IPR028258">
    <property type="entry name" value="Sec3-PIP2_bind"/>
</dbReference>
<dbReference type="GO" id="GO:0006887">
    <property type="term" value="P:exocytosis"/>
    <property type="evidence" value="ECO:0007669"/>
    <property type="project" value="TreeGrafter"/>
</dbReference>
<dbReference type="GO" id="GO:0005546">
    <property type="term" value="F:phosphatidylinositol-4,5-bisphosphate binding"/>
    <property type="evidence" value="ECO:0007669"/>
    <property type="project" value="TreeGrafter"/>
</dbReference>
<protein>
    <submittedName>
        <fullName evidence="2">Exocyst complex component 1</fullName>
    </submittedName>
</protein>
<dbReference type="Gene3D" id="2.30.29.90">
    <property type="match status" value="1"/>
</dbReference>
<dbReference type="GO" id="GO:0005886">
    <property type="term" value="C:plasma membrane"/>
    <property type="evidence" value="ECO:0007669"/>
    <property type="project" value="TreeGrafter"/>
</dbReference>
<feature type="domain" description="Exocyst complex component Sec3 PIP2-binding N-terminal" evidence="1">
    <location>
        <begin position="64"/>
        <end position="125"/>
    </location>
</feature>
<reference evidence="2 3" key="1">
    <citation type="journal article" date="2020" name="G3 (Bethesda)">
        <title>Draft Genome of the Common Snapping Turtle, Chelydra serpentina, a Model for Phenotypic Plasticity in Reptiles.</title>
        <authorList>
            <person name="Das D."/>
            <person name="Singh S.K."/>
            <person name="Bierstedt J."/>
            <person name="Erickson A."/>
            <person name="Galli G.L.J."/>
            <person name="Crossley D.A. 2nd"/>
            <person name="Rhen T."/>
        </authorList>
    </citation>
    <scope>NUCLEOTIDE SEQUENCE [LARGE SCALE GENOMIC DNA]</scope>
    <source>
        <strain evidence="2">KW</strain>
    </source>
</reference>
<organism evidence="2 3">
    <name type="scientific">Chelydra serpentina</name>
    <name type="common">Snapping turtle</name>
    <name type="synonym">Testudo serpentina</name>
    <dbReference type="NCBI Taxonomy" id="8475"/>
    <lineage>
        <taxon>Eukaryota</taxon>
        <taxon>Metazoa</taxon>
        <taxon>Chordata</taxon>
        <taxon>Craniata</taxon>
        <taxon>Vertebrata</taxon>
        <taxon>Euteleostomi</taxon>
        <taxon>Archelosauria</taxon>
        <taxon>Testudinata</taxon>
        <taxon>Testudines</taxon>
        <taxon>Cryptodira</taxon>
        <taxon>Durocryptodira</taxon>
        <taxon>Americhelydia</taxon>
        <taxon>Chelydroidea</taxon>
        <taxon>Chelydridae</taxon>
        <taxon>Chelydra</taxon>
    </lineage>
</organism>
<evidence type="ECO:0000313" key="3">
    <source>
        <dbReference type="Proteomes" id="UP000765507"/>
    </source>
</evidence>
<dbReference type="GO" id="GO:0000145">
    <property type="term" value="C:exocyst"/>
    <property type="evidence" value="ECO:0007669"/>
    <property type="project" value="TreeGrafter"/>
</dbReference>